<dbReference type="Proteomes" id="UP000078200">
    <property type="component" value="Unassembled WGS sequence"/>
</dbReference>
<proteinExistence type="predicted"/>
<evidence type="ECO:0000313" key="4">
    <source>
        <dbReference type="Proteomes" id="UP000078200"/>
    </source>
</evidence>
<sequence length="104" mass="12144">MKRHNSNHLKCFFTQTQNSLCFSHEASSHESLQKSTPEYVISVLLFNRKLFEVLLIILITGFMLMPFNDDYYKDDDDDDDNDDDDDDHDDDSDDNLNCDNTILS</sequence>
<feature type="region of interest" description="Disordered" evidence="1">
    <location>
        <begin position="74"/>
        <end position="104"/>
    </location>
</feature>
<dbReference type="VEuPathDB" id="VectorBase:GAUT047299"/>
<name>A0A1A9VTR8_GLOAU</name>
<dbReference type="AlphaFoldDB" id="A0A1A9VTR8"/>
<accession>A0A1A9VTR8</accession>
<keyword evidence="4" id="KW-1185">Reference proteome</keyword>
<feature type="compositionally biased region" description="Acidic residues" evidence="1">
    <location>
        <begin position="74"/>
        <end position="96"/>
    </location>
</feature>
<dbReference type="EnsemblMetazoa" id="GAUT047299-RA">
    <property type="protein sequence ID" value="GAUT047299-PA"/>
    <property type="gene ID" value="GAUT047299"/>
</dbReference>
<keyword evidence="2" id="KW-0472">Membrane</keyword>
<reference evidence="3" key="1">
    <citation type="submission" date="2020-05" db="UniProtKB">
        <authorList>
            <consortium name="EnsemblMetazoa"/>
        </authorList>
    </citation>
    <scope>IDENTIFICATION</scope>
    <source>
        <strain evidence="3">TTRI</strain>
    </source>
</reference>
<evidence type="ECO:0000256" key="2">
    <source>
        <dbReference type="SAM" id="Phobius"/>
    </source>
</evidence>
<feature type="transmembrane region" description="Helical" evidence="2">
    <location>
        <begin position="50"/>
        <end position="67"/>
    </location>
</feature>
<organism evidence="3 4">
    <name type="scientific">Glossina austeni</name>
    <name type="common">Savannah tsetse fly</name>
    <dbReference type="NCBI Taxonomy" id="7395"/>
    <lineage>
        <taxon>Eukaryota</taxon>
        <taxon>Metazoa</taxon>
        <taxon>Ecdysozoa</taxon>
        <taxon>Arthropoda</taxon>
        <taxon>Hexapoda</taxon>
        <taxon>Insecta</taxon>
        <taxon>Pterygota</taxon>
        <taxon>Neoptera</taxon>
        <taxon>Endopterygota</taxon>
        <taxon>Diptera</taxon>
        <taxon>Brachycera</taxon>
        <taxon>Muscomorpha</taxon>
        <taxon>Hippoboscoidea</taxon>
        <taxon>Glossinidae</taxon>
        <taxon>Glossina</taxon>
    </lineage>
</organism>
<protein>
    <submittedName>
        <fullName evidence="3">Uncharacterized protein</fullName>
    </submittedName>
</protein>
<evidence type="ECO:0000313" key="3">
    <source>
        <dbReference type="EnsemblMetazoa" id="GAUT047299-PA"/>
    </source>
</evidence>
<keyword evidence="2" id="KW-1133">Transmembrane helix</keyword>
<keyword evidence="2" id="KW-0812">Transmembrane</keyword>
<evidence type="ECO:0000256" key="1">
    <source>
        <dbReference type="SAM" id="MobiDB-lite"/>
    </source>
</evidence>